<name>A0ABS7D494_9BACL</name>
<evidence type="ECO:0000256" key="9">
    <source>
        <dbReference type="ARBA" id="ARBA00023136"/>
    </source>
</evidence>
<dbReference type="CDD" id="cd06225">
    <property type="entry name" value="HAMP"/>
    <property type="match status" value="1"/>
</dbReference>
<dbReference type="PRINTS" id="PR00344">
    <property type="entry name" value="BCTRLSENSOR"/>
</dbReference>
<dbReference type="EC" id="2.7.13.3" evidence="3"/>
<feature type="domain" description="HAMP" evidence="11">
    <location>
        <begin position="200"/>
        <end position="252"/>
    </location>
</feature>
<keyword evidence="5" id="KW-0597">Phosphoprotein</keyword>
<dbReference type="Gene3D" id="6.10.340.10">
    <property type="match status" value="1"/>
</dbReference>
<dbReference type="SMART" id="SM00387">
    <property type="entry name" value="HATPase_c"/>
    <property type="match status" value="1"/>
</dbReference>
<dbReference type="PANTHER" id="PTHR34220:SF7">
    <property type="entry name" value="SENSOR HISTIDINE KINASE YPDA"/>
    <property type="match status" value="1"/>
</dbReference>
<dbReference type="Pfam" id="PF02518">
    <property type="entry name" value="HATPase_c"/>
    <property type="match status" value="1"/>
</dbReference>
<reference evidence="12 13" key="1">
    <citation type="submission" date="2021-07" db="EMBL/GenBank/DDBJ databases">
        <title>Paenibacillus radiodurans sp. nov., isolated from the southeastern edge of Tengger Desert.</title>
        <authorList>
            <person name="Zhang G."/>
        </authorList>
    </citation>
    <scope>NUCLEOTIDE SEQUENCE [LARGE SCALE GENOMIC DNA]</scope>
    <source>
        <strain evidence="12 13">DT7-4</strain>
    </source>
</reference>
<dbReference type="RefSeq" id="WP_219871996.1">
    <property type="nucleotide sequence ID" value="NZ_JAHZIJ010000004.1"/>
</dbReference>
<keyword evidence="10" id="KW-1133">Transmembrane helix</keyword>
<keyword evidence="13" id="KW-1185">Reference proteome</keyword>
<comment type="caution">
    <text evidence="12">The sequence shown here is derived from an EMBL/GenBank/DDBJ whole genome shotgun (WGS) entry which is preliminary data.</text>
</comment>
<dbReference type="InterPro" id="IPR003594">
    <property type="entry name" value="HATPase_dom"/>
</dbReference>
<dbReference type="InterPro" id="IPR004358">
    <property type="entry name" value="Sig_transdc_His_kin-like_C"/>
</dbReference>
<keyword evidence="4" id="KW-1003">Cell membrane</keyword>
<evidence type="ECO:0000256" key="8">
    <source>
        <dbReference type="ARBA" id="ARBA00023012"/>
    </source>
</evidence>
<evidence type="ECO:0000256" key="1">
    <source>
        <dbReference type="ARBA" id="ARBA00000085"/>
    </source>
</evidence>
<keyword evidence="8" id="KW-0902">Two-component regulatory system</keyword>
<comment type="catalytic activity">
    <reaction evidence="1">
        <text>ATP + protein L-histidine = ADP + protein N-phospho-L-histidine.</text>
        <dbReference type="EC" id="2.7.13.3"/>
    </reaction>
</comment>
<dbReference type="PANTHER" id="PTHR34220">
    <property type="entry name" value="SENSOR HISTIDINE KINASE YPDA"/>
    <property type="match status" value="1"/>
</dbReference>
<gene>
    <name evidence="12" type="ORF">K0T92_08355</name>
</gene>
<evidence type="ECO:0000256" key="10">
    <source>
        <dbReference type="SAM" id="Phobius"/>
    </source>
</evidence>
<dbReference type="EMBL" id="JAHZIJ010000004">
    <property type="protein sequence ID" value="MBW7474755.1"/>
    <property type="molecule type" value="Genomic_DNA"/>
</dbReference>
<dbReference type="InterPro" id="IPR003660">
    <property type="entry name" value="HAMP_dom"/>
</dbReference>
<evidence type="ECO:0000256" key="6">
    <source>
        <dbReference type="ARBA" id="ARBA00022679"/>
    </source>
</evidence>
<accession>A0ABS7D494</accession>
<organism evidence="12 13">
    <name type="scientific">Paenibacillus oenotherae</name>
    <dbReference type="NCBI Taxonomy" id="1435645"/>
    <lineage>
        <taxon>Bacteria</taxon>
        <taxon>Bacillati</taxon>
        <taxon>Bacillota</taxon>
        <taxon>Bacilli</taxon>
        <taxon>Bacillales</taxon>
        <taxon>Paenibacillaceae</taxon>
        <taxon>Paenibacillus</taxon>
    </lineage>
</organism>
<keyword evidence="9 10" id="KW-0472">Membrane</keyword>
<dbReference type="SMART" id="SM00304">
    <property type="entry name" value="HAMP"/>
    <property type="match status" value="1"/>
</dbReference>
<dbReference type="GO" id="GO:0016301">
    <property type="term" value="F:kinase activity"/>
    <property type="evidence" value="ECO:0007669"/>
    <property type="project" value="UniProtKB-KW"/>
</dbReference>
<evidence type="ECO:0000256" key="5">
    <source>
        <dbReference type="ARBA" id="ARBA00022553"/>
    </source>
</evidence>
<dbReference type="PROSITE" id="PS50885">
    <property type="entry name" value="HAMP"/>
    <property type="match status" value="1"/>
</dbReference>
<protein>
    <recommendedName>
        <fullName evidence="3">histidine kinase</fullName>
        <ecNumber evidence="3">2.7.13.3</ecNumber>
    </recommendedName>
</protein>
<evidence type="ECO:0000313" key="13">
    <source>
        <dbReference type="Proteomes" id="UP000812277"/>
    </source>
</evidence>
<evidence type="ECO:0000256" key="3">
    <source>
        <dbReference type="ARBA" id="ARBA00012438"/>
    </source>
</evidence>
<evidence type="ECO:0000313" key="12">
    <source>
        <dbReference type="EMBL" id="MBW7474755.1"/>
    </source>
</evidence>
<evidence type="ECO:0000256" key="2">
    <source>
        <dbReference type="ARBA" id="ARBA00004651"/>
    </source>
</evidence>
<proteinExistence type="predicted"/>
<dbReference type="InterPro" id="IPR036890">
    <property type="entry name" value="HATPase_C_sf"/>
</dbReference>
<dbReference type="InterPro" id="IPR050640">
    <property type="entry name" value="Bact_2-comp_sensor_kinase"/>
</dbReference>
<keyword evidence="10" id="KW-0812">Transmembrane</keyword>
<evidence type="ECO:0000256" key="4">
    <source>
        <dbReference type="ARBA" id="ARBA00022475"/>
    </source>
</evidence>
<dbReference type="Pfam" id="PF06580">
    <property type="entry name" value="His_kinase"/>
    <property type="match status" value="1"/>
</dbReference>
<dbReference type="Pfam" id="PF00672">
    <property type="entry name" value="HAMP"/>
    <property type="match status" value="1"/>
</dbReference>
<dbReference type="Proteomes" id="UP000812277">
    <property type="component" value="Unassembled WGS sequence"/>
</dbReference>
<evidence type="ECO:0000256" key="7">
    <source>
        <dbReference type="ARBA" id="ARBA00022777"/>
    </source>
</evidence>
<feature type="transmembrane region" description="Helical" evidence="10">
    <location>
        <begin position="179"/>
        <end position="198"/>
    </location>
</feature>
<dbReference type="Gene3D" id="3.30.565.10">
    <property type="entry name" value="Histidine kinase-like ATPase, C-terminal domain"/>
    <property type="match status" value="1"/>
</dbReference>
<dbReference type="InterPro" id="IPR010559">
    <property type="entry name" value="Sig_transdc_His_kin_internal"/>
</dbReference>
<evidence type="ECO:0000259" key="11">
    <source>
        <dbReference type="PROSITE" id="PS50885"/>
    </source>
</evidence>
<dbReference type="SUPFAM" id="SSF158472">
    <property type="entry name" value="HAMP domain-like"/>
    <property type="match status" value="1"/>
</dbReference>
<sequence length="484" mass="54010">MTIRMKLLLFIPLLVLLVNLVTYFLFESGSVVQQVYEGMMSRILLYKQSARTAEGHLKKLNNYLLDPVSSKYTELFSSRERLLAARDELADTASSVNASLTQALTGHVHMLDTLVEEEQAALAASEADSSRAALHHYEQAEKTIAFIREKGQQLVDLELQDYQLIYKQIQEETGRINRLGAAVFVVNTVMSIVIAVWISRSITGPVGRLVGMAKQVSTGNLKLEPQQRSNDELGILSDAFKQMSADLIVLINKDKASLEKDRLVKELELQALQSQINPHFLFNTLNVLSKLALLEGAEKTSDLIVSMSGLLRYNLRQLDQPVTVGDELAHIKEYITIQQARFRERVRFESEVDAAALQALIPCLTLQPVVENCYMHGIADMEQGAVIRLEVALIPGYVRIMVADNGAGMSESARQSLLRLEAGADSKQSTGIGTRNVFKRLQLFYGEDNLVDIWSEPGRGTRVTIRIPLGKEAGTIHVQNFDRR</sequence>
<keyword evidence="6" id="KW-0808">Transferase</keyword>
<dbReference type="SUPFAM" id="SSF55874">
    <property type="entry name" value="ATPase domain of HSP90 chaperone/DNA topoisomerase II/histidine kinase"/>
    <property type="match status" value="1"/>
</dbReference>
<comment type="subcellular location">
    <subcellularLocation>
        <location evidence="2">Cell membrane</location>
        <topology evidence="2">Multi-pass membrane protein</topology>
    </subcellularLocation>
</comment>
<keyword evidence="7 12" id="KW-0418">Kinase</keyword>